<evidence type="ECO:0000256" key="6">
    <source>
        <dbReference type="SAM" id="MobiDB-lite"/>
    </source>
</evidence>
<evidence type="ECO:0000259" key="7">
    <source>
        <dbReference type="Pfam" id="PF00676"/>
    </source>
</evidence>
<dbReference type="InterPro" id="IPR050642">
    <property type="entry name" value="PDH_E1_Alpha_Subunit"/>
</dbReference>
<evidence type="ECO:0000256" key="3">
    <source>
        <dbReference type="ARBA" id="ARBA00023052"/>
    </source>
</evidence>
<keyword evidence="2" id="KW-0560">Oxidoreductase</keyword>
<dbReference type="PANTHER" id="PTHR11516:SF60">
    <property type="entry name" value="PYRUVATE DEHYDROGENASE E1 COMPONENT SUBUNIT ALPHA"/>
    <property type="match status" value="1"/>
</dbReference>
<comment type="cofactor">
    <cofactor evidence="1">
        <name>thiamine diphosphate</name>
        <dbReference type="ChEBI" id="CHEBI:58937"/>
    </cofactor>
</comment>
<accession>A0ABY8IUF5</accession>
<keyword evidence="9" id="KW-1185">Reference proteome</keyword>
<proteinExistence type="predicted"/>
<dbReference type="InterPro" id="IPR029061">
    <property type="entry name" value="THDP-binding"/>
</dbReference>
<dbReference type="Proteomes" id="UP000318939">
    <property type="component" value="Plasmid unnamed2"/>
</dbReference>
<keyword evidence="8" id="KW-0614">Plasmid</keyword>
<dbReference type="SUPFAM" id="SSF52518">
    <property type="entry name" value="Thiamin diphosphate-binding fold (THDP-binding)"/>
    <property type="match status" value="1"/>
</dbReference>
<geneLocation type="plasmid" evidence="8 9">
    <name>unnamed2</name>
</geneLocation>
<protein>
    <submittedName>
        <fullName evidence="8">Thiamine pyrophosphate-dependent dehydrogenase E1 component subunit alpha</fullName>
    </submittedName>
</protein>
<evidence type="ECO:0000313" key="8">
    <source>
        <dbReference type="EMBL" id="WFS26663.1"/>
    </source>
</evidence>
<gene>
    <name evidence="8" type="ORF">PR018_27160</name>
</gene>
<evidence type="ECO:0000256" key="1">
    <source>
        <dbReference type="ARBA" id="ARBA00001964"/>
    </source>
</evidence>
<feature type="region of interest" description="Disordered" evidence="6">
    <location>
        <begin position="324"/>
        <end position="344"/>
    </location>
</feature>
<dbReference type="Gene3D" id="3.40.50.970">
    <property type="match status" value="1"/>
</dbReference>
<reference evidence="8" key="1">
    <citation type="journal article" date="2019" name="Phytopathology">
        <title>A Novel Group of Rhizobium tumorigenes-Like Agrobacteria Associated with Crown Gall Disease of Rhododendron and Blueberry.</title>
        <authorList>
            <person name="Kuzmanovic N."/>
            <person name="Behrens P."/>
            <person name="Idczak E."/>
            <person name="Wagner S."/>
            <person name="Gotz M."/>
            <person name="Sproer C."/>
            <person name="Bunk B."/>
            <person name="Overmann J."/>
            <person name="Smalla K."/>
        </authorList>
    </citation>
    <scope>NUCLEOTIDE SEQUENCE</scope>
    <source>
        <strain evidence="8">Rho-6.2</strain>
    </source>
</reference>
<comment type="function">
    <text evidence="4">The pyruvate dehydrogenase complex catalyzes the overall conversion of pyruvate to acetyl-CoA and CO(2). It contains multiple copies of three enzymatic components: pyruvate dehydrogenase (E1), dihydrolipoamide acetyltransferase (E2) and lipoamide dehydrogenase (E3).</text>
</comment>
<feature type="domain" description="Dehydrogenase E1 component" evidence="7">
    <location>
        <begin position="34"/>
        <end position="331"/>
    </location>
</feature>
<dbReference type="InterPro" id="IPR001017">
    <property type="entry name" value="DH_E1"/>
</dbReference>
<evidence type="ECO:0000313" key="9">
    <source>
        <dbReference type="Proteomes" id="UP000318939"/>
    </source>
</evidence>
<dbReference type="PANTHER" id="PTHR11516">
    <property type="entry name" value="PYRUVATE DEHYDROGENASE E1 COMPONENT, ALPHA SUBUNIT BACTERIAL AND ORGANELLAR"/>
    <property type="match status" value="1"/>
</dbReference>
<name>A0ABY8IUF5_9HYPH</name>
<dbReference type="Pfam" id="PF00676">
    <property type="entry name" value="E1_dh"/>
    <property type="match status" value="1"/>
</dbReference>
<dbReference type="EMBL" id="CP117270">
    <property type="protein sequence ID" value="WFS26663.1"/>
    <property type="molecule type" value="Genomic_DNA"/>
</dbReference>
<organism evidence="8 9">
    <name type="scientific">Rhizobium rhododendri</name>
    <dbReference type="NCBI Taxonomy" id="2506430"/>
    <lineage>
        <taxon>Bacteria</taxon>
        <taxon>Pseudomonadati</taxon>
        <taxon>Pseudomonadota</taxon>
        <taxon>Alphaproteobacteria</taxon>
        <taxon>Hyphomicrobiales</taxon>
        <taxon>Rhizobiaceae</taxon>
        <taxon>Rhizobium/Agrobacterium group</taxon>
        <taxon>Rhizobium</taxon>
    </lineage>
</organism>
<dbReference type="RefSeq" id="WP_142825010.1">
    <property type="nucleotide sequence ID" value="NZ_CP117270.1"/>
</dbReference>
<evidence type="ECO:0000256" key="2">
    <source>
        <dbReference type="ARBA" id="ARBA00023002"/>
    </source>
</evidence>
<keyword evidence="3" id="KW-0786">Thiamine pyrophosphate</keyword>
<reference evidence="8" key="2">
    <citation type="journal article" date="2023" name="MicrobiologyOpen">
        <title>Genomics of the tumorigenes clade of the family Rhizobiaceae and description of Rhizobium rhododendri sp. nov.</title>
        <authorList>
            <person name="Kuzmanovic N."/>
            <person name="diCenzo G.C."/>
            <person name="Bunk B."/>
            <person name="Sproeer C."/>
            <person name="Fruehling A."/>
            <person name="Neumann-Schaal M."/>
            <person name="Overmann J."/>
            <person name="Smalla K."/>
        </authorList>
    </citation>
    <scope>NUCLEOTIDE SEQUENCE</scope>
    <source>
        <strain evidence="8">Rho-6.2</strain>
        <plasmid evidence="8">unnamed2</plasmid>
    </source>
</reference>
<comment type="catalytic activity">
    <reaction evidence="5">
        <text>N(6)-[(R)-lipoyl]-L-lysyl-[protein] + pyruvate + H(+) = N(6)-[(R)-S(8)-acetyldihydrolipoyl]-L-lysyl-[protein] + CO2</text>
        <dbReference type="Rhea" id="RHEA:19189"/>
        <dbReference type="Rhea" id="RHEA-COMP:10474"/>
        <dbReference type="Rhea" id="RHEA-COMP:10478"/>
        <dbReference type="ChEBI" id="CHEBI:15361"/>
        <dbReference type="ChEBI" id="CHEBI:15378"/>
        <dbReference type="ChEBI" id="CHEBI:16526"/>
        <dbReference type="ChEBI" id="CHEBI:83099"/>
        <dbReference type="ChEBI" id="CHEBI:83111"/>
        <dbReference type="EC" id="1.2.4.1"/>
    </reaction>
</comment>
<evidence type="ECO:0000256" key="5">
    <source>
        <dbReference type="ARBA" id="ARBA00051231"/>
    </source>
</evidence>
<dbReference type="CDD" id="cd02000">
    <property type="entry name" value="TPP_E1_PDC_ADC_BCADC"/>
    <property type="match status" value="1"/>
</dbReference>
<sequence>MPNSPTAEAIVAETGNMPFLYRNFSREQLLEALRKMHLIRKFEEGAEESYTRGLIHGTMHLSIGQEASAMGICLALTNEDQITSTHRGHGHCIAKGADVKRMFAEFFGKTTGYCAGRGGSMHIADVTTGNLGANGIVGGGIPIAVGAALTSKRMKTGKVVVCFFGDGANNEGAFHEALNMAAVWKLPVVFVCENNKYGMSTSTERSTAVPNIADRAAGYSMPGVIVDGNILSDVAEASQAAVERARSGLGPSLIECKTYRHRGHSKSDRNRYRTKDEIDDWMTNRDPIDMFEKQLAEFGIADEATLAGIRDSVREEIEAAIEFAKSSPSPETADLGQNVYTEQS</sequence>
<evidence type="ECO:0000256" key="4">
    <source>
        <dbReference type="ARBA" id="ARBA00025211"/>
    </source>
</evidence>